<dbReference type="GO" id="GO:0016887">
    <property type="term" value="F:ATP hydrolysis activity"/>
    <property type="evidence" value="ECO:0007669"/>
    <property type="project" value="InterPro"/>
</dbReference>
<dbReference type="OrthoDB" id="5288220at2"/>
<organism evidence="3 4">
    <name type="scientific">Sphingomonas parva</name>
    <dbReference type="NCBI Taxonomy" id="2555898"/>
    <lineage>
        <taxon>Bacteria</taxon>
        <taxon>Pseudomonadati</taxon>
        <taxon>Pseudomonadota</taxon>
        <taxon>Alphaproteobacteria</taxon>
        <taxon>Sphingomonadales</taxon>
        <taxon>Sphingomonadaceae</taxon>
        <taxon>Sphingomonas</taxon>
    </lineage>
</organism>
<feature type="transmembrane region" description="Helical" evidence="1">
    <location>
        <begin position="246"/>
        <end position="270"/>
    </location>
</feature>
<reference evidence="3 4" key="1">
    <citation type="submission" date="2019-03" db="EMBL/GenBank/DDBJ databases">
        <title>Genome sequence of Sphingomonas sp. 17J27-24.</title>
        <authorList>
            <person name="Kim M."/>
            <person name="Maeng S."/>
            <person name="Sathiyaraj S."/>
        </authorList>
    </citation>
    <scope>NUCLEOTIDE SEQUENCE [LARGE SCALE GENOMIC DNA]</scope>
    <source>
        <strain evidence="3 4">17J27-24</strain>
    </source>
</reference>
<dbReference type="Pfam" id="PF13401">
    <property type="entry name" value="AAA_22"/>
    <property type="match status" value="1"/>
</dbReference>
<protein>
    <submittedName>
        <fullName evidence="3">ATP-binding protein</fullName>
    </submittedName>
</protein>
<dbReference type="Proteomes" id="UP000298213">
    <property type="component" value="Unassembled WGS sequence"/>
</dbReference>
<keyword evidence="3" id="KW-0067">ATP-binding</keyword>
<dbReference type="SUPFAM" id="SSF52540">
    <property type="entry name" value="P-loop containing nucleoside triphosphate hydrolases"/>
    <property type="match status" value="1"/>
</dbReference>
<evidence type="ECO:0000313" key="3">
    <source>
        <dbReference type="EMBL" id="TFI59197.1"/>
    </source>
</evidence>
<dbReference type="EMBL" id="SPDV01000009">
    <property type="protein sequence ID" value="TFI59197.1"/>
    <property type="molecule type" value="Genomic_DNA"/>
</dbReference>
<accession>A0A4Y8ZUQ1</accession>
<dbReference type="AlphaFoldDB" id="A0A4Y8ZUQ1"/>
<proteinExistence type="predicted"/>
<evidence type="ECO:0000259" key="2">
    <source>
        <dbReference type="Pfam" id="PF13401"/>
    </source>
</evidence>
<keyword evidence="1" id="KW-1133">Transmembrane helix</keyword>
<dbReference type="GO" id="GO:0005524">
    <property type="term" value="F:ATP binding"/>
    <property type="evidence" value="ECO:0007669"/>
    <property type="project" value="UniProtKB-KW"/>
</dbReference>
<dbReference type="InterPro" id="IPR027417">
    <property type="entry name" value="P-loop_NTPase"/>
</dbReference>
<gene>
    <name evidence="3" type="ORF">E2493_06665</name>
</gene>
<dbReference type="InterPro" id="IPR049945">
    <property type="entry name" value="AAA_22"/>
</dbReference>
<feature type="domain" description="ORC1/DEAH AAA+ ATPase" evidence="2">
    <location>
        <begin position="128"/>
        <end position="268"/>
    </location>
</feature>
<name>A0A4Y8ZUQ1_9SPHN</name>
<keyword evidence="1" id="KW-0472">Membrane</keyword>
<keyword evidence="4" id="KW-1185">Reference proteome</keyword>
<dbReference type="RefSeq" id="WP_135084986.1">
    <property type="nucleotide sequence ID" value="NZ_SPDV01000009.1"/>
</dbReference>
<sequence>MSEQSDTPNKLPEYAGNPFISALPPILSAVETLEFLSCPPLFDAAERALPGHLRKHCLMRLTRYMEPLTMQLELAERFDLVLRQGYVGRNPATGAHHRHVLAGAERVDAMDLSAICGVPLENTACGFALLGCPGMGKSKSFERILNRYPPVIVHEAPVSLTQLTWMKIDCPYKGSEKQLCIAFFAELDRQLGTSYSKAFASPRLATDHMMVHMAQKASLHGLGALVIDEIQHVNEAKCGPKAMLNFLVTLVNVIGIPVILVGTMGARGVIQDDFREARRAAGLGSLIWDRLPNDDVWNHFVEQMWRYQWTREYTPLTPEIQSVLYDESQGIIDVVVKLFMLAQFRAIARGELRQARELLSPSLLRRVAADEFKIIRPMIVAMRANDPKALSEYPDLRPLQDHVQNTLSGALRTEITTGDLKHAAQAAADKAAALAATTAQSGVDPMETAIRSVLTAAGMAGDVAEAAINEARRNSNDPFQILAAIKEMIETAPQKPDKRKKLDKAPFLEGDLRAIVAAGREKGESAYDALLAAGIIPRTISQALAA</sequence>
<keyword evidence="1" id="KW-0812">Transmembrane</keyword>
<evidence type="ECO:0000313" key="4">
    <source>
        <dbReference type="Proteomes" id="UP000298213"/>
    </source>
</evidence>
<dbReference type="Gene3D" id="3.40.50.300">
    <property type="entry name" value="P-loop containing nucleotide triphosphate hydrolases"/>
    <property type="match status" value="1"/>
</dbReference>
<evidence type="ECO:0000256" key="1">
    <source>
        <dbReference type="SAM" id="Phobius"/>
    </source>
</evidence>
<keyword evidence="3" id="KW-0547">Nucleotide-binding</keyword>
<comment type="caution">
    <text evidence="3">The sequence shown here is derived from an EMBL/GenBank/DDBJ whole genome shotgun (WGS) entry which is preliminary data.</text>
</comment>